<protein>
    <submittedName>
        <fullName evidence="2">Uncharacterized protein</fullName>
    </submittedName>
</protein>
<dbReference type="AlphaFoldDB" id="A0A9N7YYS4"/>
<reference evidence="2" key="1">
    <citation type="submission" date="2020-03" db="EMBL/GenBank/DDBJ databases">
        <authorList>
            <person name="Weist P."/>
        </authorList>
    </citation>
    <scope>NUCLEOTIDE SEQUENCE</scope>
</reference>
<keyword evidence="3" id="KW-1185">Reference proteome</keyword>
<gene>
    <name evidence="2" type="ORF">PLEPLA_LOCUS30417</name>
</gene>
<evidence type="ECO:0000313" key="2">
    <source>
        <dbReference type="EMBL" id="CAB1442699.1"/>
    </source>
</evidence>
<comment type="caution">
    <text evidence="2">The sequence shown here is derived from an EMBL/GenBank/DDBJ whole genome shotgun (WGS) entry which is preliminary data.</text>
</comment>
<evidence type="ECO:0000256" key="1">
    <source>
        <dbReference type="SAM" id="MobiDB-lite"/>
    </source>
</evidence>
<organism evidence="2 3">
    <name type="scientific">Pleuronectes platessa</name>
    <name type="common">European plaice</name>
    <dbReference type="NCBI Taxonomy" id="8262"/>
    <lineage>
        <taxon>Eukaryota</taxon>
        <taxon>Metazoa</taxon>
        <taxon>Chordata</taxon>
        <taxon>Craniata</taxon>
        <taxon>Vertebrata</taxon>
        <taxon>Euteleostomi</taxon>
        <taxon>Actinopterygii</taxon>
        <taxon>Neopterygii</taxon>
        <taxon>Teleostei</taxon>
        <taxon>Neoteleostei</taxon>
        <taxon>Acanthomorphata</taxon>
        <taxon>Carangaria</taxon>
        <taxon>Pleuronectiformes</taxon>
        <taxon>Pleuronectoidei</taxon>
        <taxon>Pleuronectidae</taxon>
        <taxon>Pleuronectes</taxon>
    </lineage>
</organism>
<dbReference type="Proteomes" id="UP001153269">
    <property type="component" value="Unassembled WGS sequence"/>
</dbReference>
<name>A0A9N7YYS4_PLEPL</name>
<dbReference type="EMBL" id="CADEAL010002902">
    <property type="protein sequence ID" value="CAB1442699.1"/>
    <property type="molecule type" value="Genomic_DNA"/>
</dbReference>
<proteinExistence type="predicted"/>
<feature type="region of interest" description="Disordered" evidence="1">
    <location>
        <begin position="134"/>
        <end position="167"/>
    </location>
</feature>
<accession>A0A9N7YYS4</accession>
<evidence type="ECO:0000313" key="3">
    <source>
        <dbReference type="Proteomes" id="UP001153269"/>
    </source>
</evidence>
<sequence length="167" mass="19077">MERSAVSSRAGRGDEEEEEEELHGHRPSLRAGPRCTTVGLKVSVNPVQAELSRTELSRVEPGSDHRVEVLELGRREKPGQRAPRSDASLSFTPLSLSIVLLNWNSPSFPHTFITPSFLRKIILRRRGKLHPEAQRIRGEARERVMDEGRRSREREKEVKERKQEDLG</sequence>
<feature type="region of interest" description="Disordered" evidence="1">
    <location>
        <begin position="1"/>
        <end position="34"/>
    </location>
</feature>